<protein>
    <submittedName>
        <fullName evidence="3">Chitinase</fullName>
    </submittedName>
</protein>
<dbReference type="AlphaFoldDB" id="A0A2N3WHA0"/>
<dbReference type="GO" id="GO:0005576">
    <property type="term" value="C:extracellular region"/>
    <property type="evidence" value="ECO:0007669"/>
    <property type="project" value="TreeGrafter"/>
</dbReference>
<dbReference type="InterPro" id="IPR017853">
    <property type="entry name" value="GH"/>
</dbReference>
<reference evidence="3 4" key="1">
    <citation type="submission" date="2017-12" db="EMBL/GenBank/DDBJ databases">
        <title>Sequencing the genomes of 1000 Actinobacteria strains.</title>
        <authorList>
            <person name="Klenk H.-P."/>
        </authorList>
    </citation>
    <scope>NUCLEOTIDE SEQUENCE [LARGE SCALE GENOMIC DNA]</scope>
    <source>
        <strain evidence="3 4">DSM 45165</strain>
    </source>
</reference>
<feature type="chain" id="PRO_5014975829" evidence="1">
    <location>
        <begin position="28"/>
        <end position="303"/>
    </location>
</feature>
<accession>A0A2N3WHA0</accession>
<dbReference type="Gene3D" id="3.20.20.80">
    <property type="entry name" value="Glycosidases"/>
    <property type="match status" value="1"/>
</dbReference>
<dbReference type="PROSITE" id="PS51910">
    <property type="entry name" value="GH18_2"/>
    <property type="match status" value="1"/>
</dbReference>
<evidence type="ECO:0000256" key="1">
    <source>
        <dbReference type="SAM" id="SignalP"/>
    </source>
</evidence>
<dbReference type="GO" id="GO:0004568">
    <property type="term" value="F:chitinase activity"/>
    <property type="evidence" value="ECO:0007669"/>
    <property type="project" value="TreeGrafter"/>
</dbReference>
<dbReference type="Pfam" id="PF00704">
    <property type="entry name" value="Glyco_hydro_18"/>
    <property type="match status" value="1"/>
</dbReference>
<name>A0A2N3WHA0_9PSEU</name>
<evidence type="ECO:0000313" key="4">
    <source>
        <dbReference type="Proteomes" id="UP000233750"/>
    </source>
</evidence>
<proteinExistence type="predicted"/>
<feature type="signal peptide" evidence="1">
    <location>
        <begin position="1"/>
        <end position="27"/>
    </location>
</feature>
<comment type="caution">
    <text evidence="3">The sequence shown here is derived from an EMBL/GenBank/DDBJ whole genome shotgun (WGS) entry which is preliminary data.</text>
</comment>
<organism evidence="3 4">
    <name type="scientific">Amycolatopsis echigonensis</name>
    <dbReference type="NCBI Taxonomy" id="2576905"/>
    <lineage>
        <taxon>Bacteria</taxon>
        <taxon>Bacillati</taxon>
        <taxon>Actinomycetota</taxon>
        <taxon>Actinomycetes</taxon>
        <taxon>Pseudonocardiales</taxon>
        <taxon>Pseudonocardiaceae</taxon>
        <taxon>Amycolatopsis</taxon>
    </lineage>
</organism>
<dbReference type="InterPro" id="IPR050542">
    <property type="entry name" value="Glycosyl_Hydrlase18_Chitinase"/>
</dbReference>
<dbReference type="EMBL" id="PJMY01000003">
    <property type="protein sequence ID" value="PKV93242.1"/>
    <property type="molecule type" value="Genomic_DNA"/>
</dbReference>
<dbReference type="SUPFAM" id="SSF51445">
    <property type="entry name" value="(Trans)glycosidases"/>
    <property type="match status" value="1"/>
</dbReference>
<dbReference type="Proteomes" id="UP000233750">
    <property type="component" value="Unassembled WGS sequence"/>
</dbReference>
<dbReference type="GO" id="GO:0005975">
    <property type="term" value="P:carbohydrate metabolic process"/>
    <property type="evidence" value="ECO:0007669"/>
    <property type="project" value="InterPro"/>
</dbReference>
<dbReference type="PANTHER" id="PTHR45708:SF60">
    <property type="entry name" value="III CHITINASE, PUTATIVE (AFU_ORTHOLOGUE AFUA_5G03850)-RELATED"/>
    <property type="match status" value="1"/>
</dbReference>
<sequence>MVRTMRKITAAVLAVFLVACGAAPATAATGRRVVVYYQTTHQNGSYLSPLGLTDHDTGVTDVIVGAVHLNDGGTMTLNDDPPSDAKFSQMWADLATMRSKGVHTLAFVGGAAKGSFQRLEQDFDTYYPLLRNLIRDHSLSGIDLDVEEQMSNDALNRVIDALRSDFGPDFLITLAPVATELSGGGGLSGLDYDRLYRERGDQISWFNAQFYCGWGSLADTSGYDQIISHGVVPASKVVAGTVTNPANCNGYVDMPTLKNTVSSLVQKYSDFGGIDGWEYFNSLPGDTAAPWEWAQQIAPTVKG</sequence>
<dbReference type="PROSITE" id="PS51257">
    <property type="entry name" value="PROKAR_LIPOPROTEIN"/>
    <property type="match status" value="1"/>
</dbReference>
<keyword evidence="4" id="KW-1185">Reference proteome</keyword>
<gene>
    <name evidence="3" type="ORF">ATK30_4082</name>
</gene>
<evidence type="ECO:0000259" key="2">
    <source>
        <dbReference type="PROSITE" id="PS51910"/>
    </source>
</evidence>
<keyword evidence="1" id="KW-0732">Signal</keyword>
<dbReference type="InterPro" id="IPR001223">
    <property type="entry name" value="Glyco_hydro18_cat"/>
</dbReference>
<dbReference type="PANTHER" id="PTHR45708">
    <property type="entry name" value="ENDOCHITINASE"/>
    <property type="match status" value="1"/>
</dbReference>
<feature type="domain" description="GH18" evidence="2">
    <location>
        <begin position="31"/>
        <end position="303"/>
    </location>
</feature>
<evidence type="ECO:0000313" key="3">
    <source>
        <dbReference type="EMBL" id="PKV93242.1"/>
    </source>
</evidence>